<comment type="subcellular location">
    <subcellularLocation>
        <location evidence="1">Cell outer membrane</location>
    </subcellularLocation>
</comment>
<keyword evidence="4" id="KW-0998">Cell outer membrane</keyword>
<organism evidence="7 8">
    <name type="scientific">Campylobacter geochelonis</name>
    <dbReference type="NCBI Taxonomy" id="1780362"/>
    <lineage>
        <taxon>Bacteria</taxon>
        <taxon>Pseudomonadati</taxon>
        <taxon>Campylobacterota</taxon>
        <taxon>Epsilonproteobacteria</taxon>
        <taxon>Campylobacterales</taxon>
        <taxon>Campylobacteraceae</taxon>
        <taxon>Campylobacter</taxon>
    </lineage>
</organism>
<dbReference type="Pfam" id="PF04355">
    <property type="entry name" value="BamE"/>
    <property type="match status" value="1"/>
</dbReference>
<dbReference type="Pfam" id="PF00691">
    <property type="entry name" value="OmpA"/>
    <property type="match status" value="1"/>
</dbReference>
<dbReference type="InterPro" id="IPR006664">
    <property type="entry name" value="OMP_bac"/>
</dbReference>
<evidence type="ECO:0000259" key="6">
    <source>
        <dbReference type="PROSITE" id="PS51123"/>
    </source>
</evidence>
<dbReference type="PRINTS" id="PR01021">
    <property type="entry name" value="OMPADOMAIN"/>
</dbReference>
<evidence type="ECO:0000256" key="2">
    <source>
        <dbReference type="ARBA" id="ARBA00022729"/>
    </source>
</evidence>
<dbReference type="InterPro" id="IPR037873">
    <property type="entry name" value="BamE-like"/>
</dbReference>
<proteinExistence type="predicted"/>
<evidence type="ECO:0000313" key="8">
    <source>
        <dbReference type="Proteomes" id="UP000069632"/>
    </source>
</evidence>
<keyword evidence="8" id="KW-1185">Reference proteome</keyword>
<dbReference type="CDD" id="cd07185">
    <property type="entry name" value="OmpA_C-like"/>
    <property type="match status" value="1"/>
</dbReference>
<dbReference type="GO" id="GO:0009279">
    <property type="term" value="C:cell outer membrane"/>
    <property type="evidence" value="ECO:0007669"/>
    <property type="project" value="UniProtKB-SubCell"/>
</dbReference>
<dbReference type="Gene3D" id="3.30.1450.10">
    <property type="match status" value="1"/>
</dbReference>
<keyword evidence="2" id="KW-0732">Signal</keyword>
<gene>
    <name evidence="7" type="primary">ompA</name>
    <name evidence="7" type="ORF">ERS672216_01164</name>
</gene>
<reference evidence="7 8" key="1">
    <citation type="submission" date="2016-02" db="EMBL/GenBank/DDBJ databases">
        <authorList>
            <consortium name="Pathogen Informatics"/>
        </authorList>
    </citation>
    <scope>NUCLEOTIDE SEQUENCE [LARGE SCALE GENOMIC DNA]</scope>
    <source>
        <strain evidence="7 8">RC20</strain>
    </source>
</reference>
<dbReference type="Proteomes" id="UP000069632">
    <property type="component" value="Unassembled WGS sequence"/>
</dbReference>
<keyword evidence="3 5" id="KW-0472">Membrane</keyword>
<dbReference type="Gene3D" id="3.30.1330.60">
    <property type="entry name" value="OmpA-like domain"/>
    <property type="match status" value="1"/>
</dbReference>
<dbReference type="SUPFAM" id="SSF103088">
    <property type="entry name" value="OmpA-like"/>
    <property type="match status" value="1"/>
</dbReference>
<dbReference type="PROSITE" id="PS51257">
    <property type="entry name" value="PROKAR_LIPOPROTEIN"/>
    <property type="match status" value="1"/>
</dbReference>
<dbReference type="InterPro" id="IPR036737">
    <property type="entry name" value="OmpA-like_sf"/>
</dbReference>
<dbReference type="RefSeq" id="WP_075495062.1">
    <property type="nucleotide sequence ID" value="NZ_CP053844.1"/>
</dbReference>
<dbReference type="PANTHER" id="PTHR30329:SF21">
    <property type="entry name" value="LIPOPROTEIN YIAD-RELATED"/>
    <property type="match status" value="1"/>
</dbReference>
<dbReference type="OrthoDB" id="5360144at2"/>
<evidence type="ECO:0000256" key="3">
    <source>
        <dbReference type="ARBA" id="ARBA00023136"/>
    </source>
</evidence>
<evidence type="ECO:0000256" key="1">
    <source>
        <dbReference type="ARBA" id="ARBA00004442"/>
    </source>
</evidence>
<dbReference type="InterPro" id="IPR007450">
    <property type="entry name" value="BamE_dom"/>
</dbReference>
<dbReference type="PROSITE" id="PS51123">
    <property type="entry name" value="OMPA_2"/>
    <property type="match status" value="1"/>
</dbReference>
<dbReference type="AlphaFoldDB" id="A0A128ESC3"/>
<dbReference type="EMBL" id="FIZP01000005">
    <property type="protein sequence ID" value="CZE47974.1"/>
    <property type="molecule type" value="Genomic_DNA"/>
</dbReference>
<sequence>MRKLATFIGLALAGLLLSGCMYKVSDRVPKDGIMTQDEVKFPKADSTWSDDGRYPSIDDLRKVQVGMNKDEIRGLLGHPHFAEGLYAVVEWDYLFNLKQSADEQDVFCQFKVVYDSNYTARSFFWQPQSCADIVGGATQLAVVQESSRYEFSTDMLFDFASAKLSPEGKAQIAKLVKAIEMSDVADIKIVGYADPIGSQEANLALSKKRANSVKNEFIAGGIPAQAISADGLGESVQMVICEDMPRKELIKCLAPNRRANVTLIEQ</sequence>
<protein>
    <submittedName>
        <fullName evidence="7">Plp4</fullName>
    </submittedName>
</protein>
<dbReference type="InterPro" id="IPR050330">
    <property type="entry name" value="Bact_OuterMem_StrucFunc"/>
</dbReference>
<evidence type="ECO:0000313" key="7">
    <source>
        <dbReference type="EMBL" id="CZE47974.1"/>
    </source>
</evidence>
<dbReference type="InterPro" id="IPR006665">
    <property type="entry name" value="OmpA-like"/>
</dbReference>
<name>A0A128ESC3_9BACT</name>
<evidence type="ECO:0000256" key="4">
    <source>
        <dbReference type="ARBA" id="ARBA00023237"/>
    </source>
</evidence>
<feature type="domain" description="OmpA-like" evidence="6">
    <location>
        <begin position="144"/>
        <end position="266"/>
    </location>
</feature>
<dbReference type="PANTHER" id="PTHR30329">
    <property type="entry name" value="STATOR ELEMENT OF FLAGELLAR MOTOR COMPLEX"/>
    <property type="match status" value="1"/>
</dbReference>
<accession>A0A128ESC3</accession>
<evidence type="ECO:0000256" key="5">
    <source>
        <dbReference type="PROSITE-ProRule" id="PRU00473"/>
    </source>
</evidence>